<dbReference type="EMBL" id="CP001390">
    <property type="protein sequence ID" value="ACM21921.1"/>
    <property type="molecule type" value="Genomic_DNA"/>
</dbReference>
<dbReference type="HOGENOM" id="CLU_2154750_0_0_7"/>
<organism evidence="2 3">
    <name type="scientific">Geotalea daltonii (strain DSM 22248 / JCM 15807 / FRC-32)</name>
    <name type="common">Geobacter daltonii</name>
    <dbReference type="NCBI Taxonomy" id="316067"/>
    <lineage>
        <taxon>Bacteria</taxon>
        <taxon>Pseudomonadati</taxon>
        <taxon>Thermodesulfobacteriota</taxon>
        <taxon>Desulfuromonadia</taxon>
        <taxon>Geobacterales</taxon>
        <taxon>Geobacteraceae</taxon>
        <taxon>Geotalea</taxon>
    </lineage>
</organism>
<dbReference type="AlphaFoldDB" id="B9M6D3"/>
<dbReference type="KEGG" id="geo:Geob_3580"/>
<protein>
    <submittedName>
        <fullName evidence="2">Uncharacterized protein</fullName>
    </submittedName>
</protein>
<gene>
    <name evidence="2" type="ordered locus">Geob_3580</name>
</gene>
<proteinExistence type="predicted"/>
<dbReference type="STRING" id="316067.Geob_3580"/>
<feature type="compositionally biased region" description="Low complexity" evidence="1">
    <location>
        <begin position="73"/>
        <end position="83"/>
    </location>
</feature>
<feature type="region of interest" description="Disordered" evidence="1">
    <location>
        <begin position="58"/>
        <end position="111"/>
    </location>
</feature>
<accession>B9M6D3</accession>
<dbReference type="Proteomes" id="UP000007721">
    <property type="component" value="Chromosome"/>
</dbReference>
<sequence length="111" mass="12085">MGKLEGKEGVILKWPKFLISMQLVLFAAIVSFGPDQCSAQTDVPVNKSYDSARERLRERAGRVQEHRKARVTQAQREAAAARAKAAREKEASRKGAPVQTPPEQGGKGGAK</sequence>
<reference evidence="2 3" key="1">
    <citation type="submission" date="2009-01" db="EMBL/GenBank/DDBJ databases">
        <title>Complete sequence of Geobacter sp. FRC-32.</title>
        <authorList>
            <consortium name="US DOE Joint Genome Institute"/>
            <person name="Lucas S."/>
            <person name="Copeland A."/>
            <person name="Lapidus A."/>
            <person name="Glavina del Rio T."/>
            <person name="Dalin E."/>
            <person name="Tice H."/>
            <person name="Bruce D."/>
            <person name="Goodwin L."/>
            <person name="Pitluck S."/>
            <person name="Saunders E."/>
            <person name="Brettin T."/>
            <person name="Detter J.C."/>
            <person name="Han C."/>
            <person name="Larimer F."/>
            <person name="Land M."/>
            <person name="Hauser L."/>
            <person name="Kyrpides N."/>
            <person name="Ovchinnikova G."/>
            <person name="Kostka J."/>
            <person name="Richardson P."/>
        </authorList>
    </citation>
    <scope>NUCLEOTIDE SEQUENCE [LARGE SCALE GENOMIC DNA]</scope>
    <source>
        <strain evidence="3">DSM 22248 / JCM 15807 / FRC-32</strain>
    </source>
</reference>
<evidence type="ECO:0000313" key="3">
    <source>
        <dbReference type="Proteomes" id="UP000007721"/>
    </source>
</evidence>
<evidence type="ECO:0000313" key="2">
    <source>
        <dbReference type="EMBL" id="ACM21921.1"/>
    </source>
</evidence>
<name>B9M6D3_GEODF</name>
<keyword evidence="3" id="KW-1185">Reference proteome</keyword>
<evidence type="ECO:0000256" key="1">
    <source>
        <dbReference type="SAM" id="MobiDB-lite"/>
    </source>
</evidence>